<dbReference type="Gene3D" id="2.10.109.10">
    <property type="entry name" value="Umud Fragment, subunit A"/>
    <property type="match status" value="1"/>
</dbReference>
<dbReference type="NCBIfam" id="TIGR02227">
    <property type="entry name" value="sigpep_I_bact"/>
    <property type="match status" value="1"/>
</dbReference>
<sequence length="169" mass="19496">MFWRLGWVYDFSKLATVILVLGLLTHYFFYSALVVRGTSMDPNYFDGEVLLIDKISYRLKPPERFDVIAMYFPGETEKRFIKRIIALPGEKVEIRSGRVAIDGWTLDENYLDQSITTGPDLKRRLTSNEYFVLGDNRFVSSDSRAWGAVPRSYIIGKVGNNPLFRLPAR</sequence>
<dbReference type="InterPro" id="IPR000223">
    <property type="entry name" value="Pept_S26A_signal_pept_1"/>
</dbReference>
<dbReference type="GO" id="GO:0009003">
    <property type="term" value="F:signal peptidase activity"/>
    <property type="evidence" value="ECO:0007669"/>
    <property type="project" value="UniProtKB-EC"/>
</dbReference>
<keyword evidence="6" id="KW-0472">Membrane</keyword>
<evidence type="ECO:0000256" key="4">
    <source>
        <dbReference type="ARBA" id="ARBA00022801"/>
    </source>
</evidence>
<dbReference type="InterPro" id="IPR019757">
    <property type="entry name" value="Pept_S26A_signal_pept_1_Lys-AS"/>
</dbReference>
<evidence type="ECO:0000256" key="1">
    <source>
        <dbReference type="ARBA" id="ARBA00000677"/>
    </source>
</evidence>
<dbReference type="PRINTS" id="PR00727">
    <property type="entry name" value="LEADERPTASE"/>
</dbReference>
<dbReference type="GO" id="GO:0004252">
    <property type="term" value="F:serine-type endopeptidase activity"/>
    <property type="evidence" value="ECO:0007669"/>
    <property type="project" value="InterPro"/>
</dbReference>
<evidence type="ECO:0000259" key="7">
    <source>
        <dbReference type="Pfam" id="PF10502"/>
    </source>
</evidence>
<dbReference type="EC" id="3.4.21.89" evidence="3 6"/>
<evidence type="ECO:0000256" key="6">
    <source>
        <dbReference type="RuleBase" id="RU362042"/>
    </source>
</evidence>
<dbReference type="InterPro" id="IPR019758">
    <property type="entry name" value="Pept_S26A_signal_pept_1_CS"/>
</dbReference>
<evidence type="ECO:0000256" key="2">
    <source>
        <dbReference type="ARBA" id="ARBA00009370"/>
    </source>
</evidence>
<accession>A0A1F5EAC0</accession>
<dbReference type="PROSITE" id="PS00761">
    <property type="entry name" value="SPASE_I_3"/>
    <property type="match status" value="1"/>
</dbReference>
<reference evidence="8 9" key="1">
    <citation type="journal article" date="2016" name="Nat. Commun.">
        <title>Thousands of microbial genomes shed light on interconnected biogeochemical processes in an aquifer system.</title>
        <authorList>
            <person name="Anantharaman K."/>
            <person name="Brown C.T."/>
            <person name="Hug L.A."/>
            <person name="Sharon I."/>
            <person name="Castelle C.J."/>
            <person name="Probst A.J."/>
            <person name="Thomas B.C."/>
            <person name="Singh A."/>
            <person name="Wilkins M.J."/>
            <person name="Karaoz U."/>
            <person name="Brodie E.L."/>
            <person name="Williams K.H."/>
            <person name="Hubbard S.S."/>
            <person name="Banfield J.F."/>
        </authorList>
    </citation>
    <scope>NUCLEOTIDE SEQUENCE [LARGE SCALE GENOMIC DNA]</scope>
</reference>
<feature type="transmembrane region" description="Helical" evidence="6">
    <location>
        <begin position="14"/>
        <end position="35"/>
    </location>
</feature>
<proteinExistence type="inferred from homology"/>
<dbReference type="AlphaFoldDB" id="A0A1F5EAC0"/>
<evidence type="ECO:0000256" key="3">
    <source>
        <dbReference type="ARBA" id="ARBA00013208"/>
    </source>
</evidence>
<keyword evidence="6" id="KW-0645">Protease</keyword>
<dbReference type="InterPro" id="IPR036286">
    <property type="entry name" value="LexA/Signal_pep-like_sf"/>
</dbReference>
<comment type="similarity">
    <text evidence="2 6">Belongs to the peptidase S26 family.</text>
</comment>
<evidence type="ECO:0000256" key="5">
    <source>
        <dbReference type="PIRSR" id="PIRSR600223-1"/>
    </source>
</evidence>
<dbReference type="STRING" id="1797471.A3A71_04085"/>
<dbReference type="PANTHER" id="PTHR43390:SF1">
    <property type="entry name" value="CHLOROPLAST PROCESSING PEPTIDASE"/>
    <property type="match status" value="1"/>
</dbReference>
<dbReference type="GO" id="GO:0006465">
    <property type="term" value="P:signal peptide processing"/>
    <property type="evidence" value="ECO:0007669"/>
    <property type="project" value="InterPro"/>
</dbReference>
<dbReference type="Pfam" id="PF10502">
    <property type="entry name" value="Peptidase_S26"/>
    <property type="match status" value="1"/>
</dbReference>
<keyword evidence="6" id="KW-0812">Transmembrane</keyword>
<dbReference type="CDD" id="cd06530">
    <property type="entry name" value="S26_SPase_I"/>
    <property type="match status" value="1"/>
</dbReference>
<dbReference type="InterPro" id="IPR019533">
    <property type="entry name" value="Peptidase_S26"/>
</dbReference>
<evidence type="ECO:0000313" key="8">
    <source>
        <dbReference type="EMBL" id="OGD64359.1"/>
    </source>
</evidence>
<dbReference type="PROSITE" id="PS00760">
    <property type="entry name" value="SPASE_I_2"/>
    <property type="match status" value="1"/>
</dbReference>
<protein>
    <recommendedName>
        <fullName evidence="3 6">Signal peptidase I</fullName>
        <ecNumber evidence="3 6">3.4.21.89</ecNumber>
    </recommendedName>
</protein>
<name>A0A1F5EAC0_9BACT</name>
<dbReference type="EMBL" id="MEZX01000003">
    <property type="protein sequence ID" value="OGD64359.1"/>
    <property type="molecule type" value="Genomic_DNA"/>
</dbReference>
<dbReference type="SUPFAM" id="SSF51306">
    <property type="entry name" value="LexA/Signal peptidase"/>
    <property type="match status" value="1"/>
</dbReference>
<comment type="catalytic activity">
    <reaction evidence="1 6">
        <text>Cleavage of hydrophobic, N-terminal signal or leader sequences from secreted and periplasmic proteins.</text>
        <dbReference type="EC" id="3.4.21.89"/>
    </reaction>
</comment>
<feature type="active site" evidence="5">
    <location>
        <position position="82"/>
    </location>
</feature>
<keyword evidence="4 6" id="KW-0378">Hydrolase</keyword>
<keyword evidence="6" id="KW-1133">Transmembrane helix</keyword>
<evidence type="ECO:0000313" key="9">
    <source>
        <dbReference type="Proteomes" id="UP000177481"/>
    </source>
</evidence>
<feature type="active site" evidence="5">
    <location>
        <position position="39"/>
    </location>
</feature>
<comment type="caution">
    <text evidence="8">The sequence shown here is derived from an EMBL/GenBank/DDBJ whole genome shotgun (WGS) entry which is preliminary data.</text>
</comment>
<dbReference type="GO" id="GO:0016020">
    <property type="term" value="C:membrane"/>
    <property type="evidence" value="ECO:0007669"/>
    <property type="project" value="UniProtKB-SubCell"/>
</dbReference>
<feature type="domain" description="Peptidase S26" evidence="7">
    <location>
        <begin position="11"/>
        <end position="158"/>
    </location>
</feature>
<organism evidence="8 9">
    <name type="scientific">Candidatus Berkelbacteria bacterium RIFCSPLOWO2_01_FULL_50_28</name>
    <dbReference type="NCBI Taxonomy" id="1797471"/>
    <lineage>
        <taxon>Bacteria</taxon>
        <taxon>Candidatus Berkelbacteria</taxon>
    </lineage>
</organism>
<comment type="subcellular location">
    <subcellularLocation>
        <location evidence="6">Membrane</location>
        <topology evidence="6">Single-pass type II membrane protein</topology>
    </subcellularLocation>
</comment>
<dbReference type="PANTHER" id="PTHR43390">
    <property type="entry name" value="SIGNAL PEPTIDASE I"/>
    <property type="match status" value="1"/>
</dbReference>
<gene>
    <name evidence="8" type="ORF">A3A71_04085</name>
</gene>
<dbReference type="Proteomes" id="UP000177481">
    <property type="component" value="Unassembled WGS sequence"/>
</dbReference>